<proteinExistence type="predicted"/>
<keyword evidence="2" id="KW-0862">Zinc</keyword>
<dbReference type="Pfam" id="PF01430">
    <property type="entry name" value="HSP33"/>
    <property type="match status" value="1"/>
</dbReference>
<accession>A0ABU2ZHZ9</accession>
<dbReference type="PIRSF" id="PIRSF005261">
    <property type="entry name" value="Heat_shock_Hsp33"/>
    <property type="match status" value="1"/>
</dbReference>
<dbReference type="Gene3D" id="3.55.30.10">
    <property type="entry name" value="Hsp33 domain"/>
    <property type="match status" value="1"/>
</dbReference>
<name>A0ABU2ZHZ9_9SPHN</name>
<dbReference type="Proteomes" id="UP001259803">
    <property type="component" value="Unassembled WGS sequence"/>
</dbReference>
<evidence type="ECO:0000256" key="4">
    <source>
        <dbReference type="ARBA" id="ARBA00023186"/>
    </source>
</evidence>
<comment type="caution">
    <text evidence="6">The sequence shown here is derived from an EMBL/GenBank/DDBJ whole genome shotgun (WGS) entry which is preliminary data.</text>
</comment>
<keyword evidence="4" id="KW-0143">Chaperone</keyword>
<evidence type="ECO:0000256" key="2">
    <source>
        <dbReference type="ARBA" id="ARBA00022833"/>
    </source>
</evidence>
<sequence>MTTLDNAGPAGETGFDQILAFSLPERAARGRFVRLGPVLDEVLGAHDYSPPVRHLLAEALVLTALMGALIKADQGQLTLQAQVAHNRSQDDEGAISLLVCDYRAGELRGYVRHDPEKLANHGSNIGLSDLFGHNAHLAITFDLASTDGDTAAERYQGIVPLSGDTLSQACEHYFRQSEQIPTLLRVAVQSDGRSTIAAGLLIQHVAEGEEGRERLHVRMDHPDWEHVATMGGSVRHAELVDPAISAEALIWRLFHEEDRILIDTGAALERGCRCTAEYYSQVLARFPASERADMREADGYIHVDCAFCSKLFRIDV</sequence>
<dbReference type="SUPFAM" id="SSF64397">
    <property type="entry name" value="Hsp33 domain"/>
    <property type="match status" value="1"/>
</dbReference>
<dbReference type="InterPro" id="IPR016154">
    <property type="entry name" value="Heat_shock_Hsp33_C"/>
</dbReference>
<dbReference type="InterPro" id="IPR000397">
    <property type="entry name" value="Heat_shock_Hsp33"/>
</dbReference>
<organism evidence="6 7">
    <name type="scientific">Croceicoccus esteveae</name>
    <dbReference type="NCBI Taxonomy" id="3075597"/>
    <lineage>
        <taxon>Bacteria</taxon>
        <taxon>Pseudomonadati</taxon>
        <taxon>Pseudomonadota</taxon>
        <taxon>Alphaproteobacteria</taxon>
        <taxon>Sphingomonadales</taxon>
        <taxon>Erythrobacteraceae</taxon>
        <taxon>Croceicoccus</taxon>
    </lineage>
</organism>
<keyword evidence="5" id="KW-0676">Redox-active center</keyword>
<dbReference type="PANTHER" id="PTHR30111:SF1">
    <property type="entry name" value="33 KDA CHAPERONIN"/>
    <property type="match status" value="1"/>
</dbReference>
<dbReference type="EMBL" id="JAVRHS010000003">
    <property type="protein sequence ID" value="MDT0575826.1"/>
    <property type="molecule type" value="Genomic_DNA"/>
</dbReference>
<keyword evidence="1" id="KW-0963">Cytoplasm</keyword>
<evidence type="ECO:0000313" key="6">
    <source>
        <dbReference type="EMBL" id="MDT0575826.1"/>
    </source>
</evidence>
<evidence type="ECO:0000313" key="7">
    <source>
        <dbReference type="Proteomes" id="UP001259803"/>
    </source>
</evidence>
<evidence type="ECO:0000256" key="1">
    <source>
        <dbReference type="ARBA" id="ARBA00022490"/>
    </source>
</evidence>
<gene>
    <name evidence="6" type="ORF">RM533_06470</name>
</gene>
<dbReference type="InterPro" id="IPR016153">
    <property type="entry name" value="Heat_shock_Hsp33_N"/>
</dbReference>
<reference evidence="6 7" key="1">
    <citation type="submission" date="2023-09" db="EMBL/GenBank/DDBJ databases">
        <authorList>
            <person name="Rey-Velasco X."/>
        </authorList>
    </citation>
    <scope>NUCLEOTIDE SEQUENCE [LARGE SCALE GENOMIC DNA]</scope>
    <source>
        <strain evidence="6 7">F390</strain>
    </source>
</reference>
<keyword evidence="7" id="KW-1185">Reference proteome</keyword>
<keyword evidence="3" id="KW-1015">Disulfide bond</keyword>
<dbReference type="Gene3D" id="3.90.1280.10">
    <property type="entry name" value="HSP33 redox switch-like"/>
    <property type="match status" value="1"/>
</dbReference>
<evidence type="ECO:0000256" key="3">
    <source>
        <dbReference type="ARBA" id="ARBA00023157"/>
    </source>
</evidence>
<dbReference type="PANTHER" id="PTHR30111">
    <property type="entry name" value="33 KDA CHAPERONIN"/>
    <property type="match status" value="1"/>
</dbReference>
<dbReference type="SUPFAM" id="SSF118352">
    <property type="entry name" value="HSP33 redox switch-like"/>
    <property type="match status" value="1"/>
</dbReference>
<dbReference type="CDD" id="cd00498">
    <property type="entry name" value="Hsp33"/>
    <property type="match status" value="1"/>
</dbReference>
<evidence type="ECO:0000256" key="5">
    <source>
        <dbReference type="ARBA" id="ARBA00023284"/>
    </source>
</evidence>
<protein>
    <submittedName>
        <fullName evidence="6">Hsp33 family molecular chaperone HslO</fullName>
    </submittedName>
</protein>